<dbReference type="EMBL" id="JH687554">
    <property type="protein sequence ID" value="EIN04439.1"/>
    <property type="molecule type" value="Genomic_DNA"/>
</dbReference>
<accession>R7S3J6</accession>
<proteinExistence type="predicted"/>
<sequence>MVLETAAIATKAIPIAGTYLESVLGTAAQIAKIAEVRIRLYIRELLARRAATVAGAIAHKVMRMDVQVPAILSPDLADLLRYRCLPPFSVVPELKLSMLKRLANYSKINMELRRISLEFQDALDIFGINARIDSGLEMANLRIILEGIQRTVDNIAITPKSESAYDGDFMLFRLSDLIIQRKLRQLHGEDAAAYLVSLRSTQETLVMKRYSRRDAAYNIKLALLQYLRSRFANVEQLLGYSRDGSAPFYVTYAVSELATKGTTNIATLPAGGMIPPILYFFEYPHVEVGPPTVAWGYWAWDEDGASYSQTDVYYAALSDDLVRLIRDCHAEDCTCDDNTDSEESGTDDQGFDDNDSEEYLDAQDLYSKGGSDELPGTKEARD</sequence>
<organism evidence="2 3">
    <name type="scientific">Punctularia strigosozonata (strain HHB-11173)</name>
    <name type="common">White-rot fungus</name>
    <dbReference type="NCBI Taxonomy" id="741275"/>
    <lineage>
        <taxon>Eukaryota</taxon>
        <taxon>Fungi</taxon>
        <taxon>Dikarya</taxon>
        <taxon>Basidiomycota</taxon>
        <taxon>Agaricomycotina</taxon>
        <taxon>Agaricomycetes</taxon>
        <taxon>Corticiales</taxon>
        <taxon>Punctulariaceae</taxon>
        <taxon>Punctularia</taxon>
    </lineage>
</organism>
<dbReference type="GeneID" id="18880095"/>
<evidence type="ECO:0000313" key="2">
    <source>
        <dbReference type="EMBL" id="EIN04439.1"/>
    </source>
</evidence>
<dbReference type="RefSeq" id="XP_007388234.1">
    <property type="nucleotide sequence ID" value="XM_007388172.1"/>
</dbReference>
<dbReference type="AlphaFoldDB" id="R7S3J6"/>
<keyword evidence="3" id="KW-1185">Reference proteome</keyword>
<evidence type="ECO:0000313" key="3">
    <source>
        <dbReference type="Proteomes" id="UP000054196"/>
    </source>
</evidence>
<evidence type="ECO:0000256" key="1">
    <source>
        <dbReference type="SAM" id="MobiDB-lite"/>
    </source>
</evidence>
<protein>
    <submittedName>
        <fullName evidence="2">Uncharacterized protein</fullName>
    </submittedName>
</protein>
<feature type="region of interest" description="Disordered" evidence="1">
    <location>
        <begin position="333"/>
        <end position="382"/>
    </location>
</feature>
<feature type="compositionally biased region" description="Acidic residues" evidence="1">
    <location>
        <begin position="333"/>
        <end position="361"/>
    </location>
</feature>
<name>R7S3J6_PUNST</name>
<dbReference type="HOGENOM" id="CLU_723880_0_0_1"/>
<gene>
    <name evidence="2" type="ORF">PUNSTDRAFT_138481</name>
</gene>
<reference evidence="3" key="1">
    <citation type="journal article" date="2012" name="Science">
        <title>The Paleozoic origin of enzymatic lignin decomposition reconstructed from 31 fungal genomes.</title>
        <authorList>
            <person name="Floudas D."/>
            <person name="Binder M."/>
            <person name="Riley R."/>
            <person name="Barry K."/>
            <person name="Blanchette R.A."/>
            <person name="Henrissat B."/>
            <person name="Martinez A.T."/>
            <person name="Otillar R."/>
            <person name="Spatafora J.W."/>
            <person name="Yadav J.S."/>
            <person name="Aerts A."/>
            <person name="Benoit I."/>
            <person name="Boyd A."/>
            <person name="Carlson A."/>
            <person name="Copeland A."/>
            <person name="Coutinho P.M."/>
            <person name="de Vries R.P."/>
            <person name="Ferreira P."/>
            <person name="Findley K."/>
            <person name="Foster B."/>
            <person name="Gaskell J."/>
            <person name="Glotzer D."/>
            <person name="Gorecki P."/>
            <person name="Heitman J."/>
            <person name="Hesse C."/>
            <person name="Hori C."/>
            <person name="Igarashi K."/>
            <person name="Jurgens J.A."/>
            <person name="Kallen N."/>
            <person name="Kersten P."/>
            <person name="Kohler A."/>
            <person name="Kuees U."/>
            <person name="Kumar T.K.A."/>
            <person name="Kuo A."/>
            <person name="LaButti K."/>
            <person name="Larrondo L.F."/>
            <person name="Lindquist E."/>
            <person name="Ling A."/>
            <person name="Lombard V."/>
            <person name="Lucas S."/>
            <person name="Lundell T."/>
            <person name="Martin R."/>
            <person name="McLaughlin D.J."/>
            <person name="Morgenstern I."/>
            <person name="Morin E."/>
            <person name="Murat C."/>
            <person name="Nagy L.G."/>
            <person name="Nolan M."/>
            <person name="Ohm R.A."/>
            <person name="Patyshakuliyeva A."/>
            <person name="Rokas A."/>
            <person name="Ruiz-Duenas F.J."/>
            <person name="Sabat G."/>
            <person name="Salamov A."/>
            <person name="Samejima M."/>
            <person name="Schmutz J."/>
            <person name="Slot J.C."/>
            <person name="St John F."/>
            <person name="Stenlid J."/>
            <person name="Sun H."/>
            <person name="Sun S."/>
            <person name="Syed K."/>
            <person name="Tsang A."/>
            <person name="Wiebenga A."/>
            <person name="Young D."/>
            <person name="Pisabarro A."/>
            <person name="Eastwood D.C."/>
            <person name="Martin F."/>
            <person name="Cullen D."/>
            <person name="Grigoriev I.V."/>
            <person name="Hibbett D.S."/>
        </authorList>
    </citation>
    <scope>NUCLEOTIDE SEQUENCE [LARGE SCALE GENOMIC DNA]</scope>
    <source>
        <strain evidence="3">HHB-11173 SS5</strain>
    </source>
</reference>
<dbReference type="KEGG" id="psq:PUNSTDRAFT_138481"/>
<dbReference type="Proteomes" id="UP000054196">
    <property type="component" value="Unassembled WGS sequence"/>
</dbReference>